<dbReference type="AlphaFoldDB" id="A0A657IV75"/>
<accession>A0A657IV75</accession>
<comment type="caution">
    <text evidence="1">The sequence shown here is derived from an EMBL/GenBank/DDBJ whole genome shotgun (WGS) entry which is preliminary data.</text>
</comment>
<organism evidence="1 2">
    <name type="scientific">Rothia kristinae</name>
    <dbReference type="NCBI Taxonomy" id="37923"/>
    <lineage>
        <taxon>Bacteria</taxon>
        <taxon>Bacillati</taxon>
        <taxon>Actinomycetota</taxon>
        <taxon>Actinomycetes</taxon>
        <taxon>Micrococcales</taxon>
        <taxon>Micrococcaceae</taxon>
        <taxon>Rothia</taxon>
    </lineage>
</organism>
<dbReference type="Proteomes" id="UP000092021">
    <property type="component" value="Unassembled WGS sequence"/>
</dbReference>
<name>A0A657IV75_9MICC</name>
<gene>
    <name evidence="1" type="ORF">A5N15_04155</name>
</gene>
<protein>
    <submittedName>
        <fullName evidence="1">Uncharacterized protein</fullName>
    </submittedName>
</protein>
<evidence type="ECO:0000313" key="1">
    <source>
        <dbReference type="EMBL" id="OAX63172.1"/>
    </source>
</evidence>
<sequence length="71" mass="7239">MGGPPIAGLARSYAGGRGVVEGRVIRGHDDAAVISRNAAVGSPARQEIRDGFVGFGTGYSGPEADEPVETR</sequence>
<proteinExistence type="predicted"/>
<reference evidence="1 2" key="1">
    <citation type="submission" date="2016-04" db="EMBL/GenBank/DDBJ databases">
        <title>Identification of putative biosynthetic pathways for the production of bioactive secondary metabolites by the marine actinomycete Kocuria kristinae RUTW2-3.</title>
        <authorList>
            <person name="Waterworth S.C."/>
            <person name="Walmsley T.A."/>
            <person name="Matongo T."/>
            <person name="Davies-Coleman M.T."/>
            <person name="Dorrington R.A."/>
        </authorList>
    </citation>
    <scope>NUCLEOTIDE SEQUENCE [LARGE SCALE GENOMIC DNA]</scope>
    <source>
        <strain evidence="1 2">RUTW4-5</strain>
    </source>
</reference>
<dbReference type="EMBL" id="LWGZ01000348">
    <property type="protein sequence ID" value="OAX63172.1"/>
    <property type="molecule type" value="Genomic_DNA"/>
</dbReference>
<evidence type="ECO:0000313" key="2">
    <source>
        <dbReference type="Proteomes" id="UP000092021"/>
    </source>
</evidence>